<keyword evidence="2" id="KW-0812">Transmembrane</keyword>
<proteinExistence type="predicted"/>
<dbReference type="AlphaFoldDB" id="A0A0F9STM9"/>
<keyword evidence="2" id="KW-0472">Membrane</keyword>
<feature type="transmembrane region" description="Helical" evidence="2">
    <location>
        <begin position="125"/>
        <end position="149"/>
    </location>
</feature>
<name>A0A0F9STM9_9ZZZZ</name>
<keyword evidence="2" id="KW-1133">Transmembrane helix</keyword>
<gene>
    <name evidence="3" type="ORF">LCGC14_0433960</name>
</gene>
<dbReference type="EMBL" id="LAZR01000410">
    <property type="protein sequence ID" value="KKN70164.1"/>
    <property type="molecule type" value="Genomic_DNA"/>
</dbReference>
<feature type="region of interest" description="Disordered" evidence="1">
    <location>
        <begin position="170"/>
        <end position="192"/>
    </location>
</feature>
<evidence type="ECO:0000256" key="1">
    <source>
        <dbReference type="SAM" id="MobiDB-lite"/>
    </source>
</evidence>
<feature type="transmembrane region" description="Helical" evidence="2">
    <location>
        <begin position="53"/>
        <end position="72"/>
    </location>
</feature>
<feature type="transmembrane region" description="Helical" evidence="2">
    <location>
        <begin position="93"/>
        <end position="113"/>
    </location>
</feature>
<evidence type="ECO:0000256" key="2">
    <source>
        <dbReference type="SAM" id="Phobius"/>
    </source>
</evidence>
<reference evidence="3" key="1">
    <citation type="journal article" date="2015" name="Nature">
        <title>Complex archaea that bridge the gap between prokaryotes and eukaryotes.</title>
        <authorList>
            <person name="Spang A."/>
            <person name="Saw J.H."/>
            <person name="Jorgensen S.L."/>
            <person name="Zaremba-Niedzwiedzka K."/>
            <person name="Martijn J."/>
            <person name="Lind A.E."/>
            <person name="van Eijk R."/>
            <person name="Schleper C."/>
            <person name="Guy L."/>
            <person name="Ettema T.J."/>
        </authorList>
    </citation>
    <scope>NUCLEOTIDE SEQUENCE</scope>
</reference>
<comment type="caution">
    <text evidence="3">The sequence shown here is derived from an EMBL/GenBank/DDBJ whole genome shotgun (WGS) entry which is preliminary data.</text>
</comment>
<organism evidence="3">
    <name type="scientific">marine sediment metagenome</name>
    <dbReference type="NCBI Taxonomy" id="412755"/>
    <lineage>
        <taxon>unclassified sequences</taxon>
        <taxon>metagenomes</taxon>
        <taxon>ecological metagenomes</taxon>
    </lineage>
</organism>
<accession>A0A0F9STM9</accession>
<evidence type="ECO:0000313" key="3">
    <source>
        <dbReference type="EMBL" id="KKN70164.1"/>
    </source>
</evidence>
<sequence length="192" mass="20757">MKISGFTKRALVGGSISLLVIAAGSYLLGHLSGYEAKVLIKNSLDGLNTLCNTIALASATILALLLTLLSLSSSTQSKLKKEHYIHVMQIARIDTGVFIASVMAFLLLNLPITESDSVPENWFATVYYISLGISSVLSAALIVVVLMLYNTVVNIIKIVGLGMRDHPLADYGKDDEQNDDVQKKDPDMESLE</sequence>
<protein>
    <submittedName>
        <fullName evidence="3">Uncharacterized protein</fullName>
    </submittedName>
</protein>